<dbReference type="SUPFAM" id="SSF110857">
    <property type="entry name" value="Gamma-glutamyl cyclotransferase-like"/>
    <property type="match status" value="1"/>
</dbReference>
<dbReference type="GO" id="GO:0016740">
    <property type="term" value="F:transferase activity"/>
    <property type="evidence" value="ECO:0007669"/>
    <property type="project" value="UniProtKB-KW"/>
</dbReference>
<dbReference type="GO" id="GO:0006751">
    <property type="term" value="P:glutathione catabolic process"/>
    <property type="evidence" value="ECO:0007669"/>
    <property type="project" value="InterPro"/>
</dbReference>
<name>A0A1X1D0Z9_9GAMM</name>
<organism evidence="3 4">
    <name type="scientific">Pantoea rwandensis</name>
    <dbReference type="NCBI Taxonomy" id="1076550"/>
    <lineage>
        <taxon>Bacteria</taxon>
        <taxon>Pseudomonadati</taxon>
        <taxon>Pseudomonadota</taxon>
        <taxon>Gammaproteobacteria</taxon>
        <taxon>Enterobacterales</taxon>
        <taxon>Erwiniaceae</taxon>
        <taxon>Pantoea</taxon>
    </lineage>
</organism>
<dbReference type="OrthoDB" id="9795692at2"/>
<dbReference type="EC" id="4.3.2.7" evidence="1"/>
<dbReference type="Pfam" id="PF04752">
    <property type="entry name" value="ChaC"/>
    <property type="match status" value="1"/>
</dbReference>
<gene>
    <name evidence="3" type="ORF">HA51_08355</name>
</gene>
<accession>A0A1X1D0Z9</accession>
<dbReference type="InterPro" id="IPR006840">
    <property type="entry name" value="ChaC"/>
</dbReference>
<dbReference type="PANTHER" id="PTHR12192">
    <property type="entry name" value="CATION TRANSPORT PROTEIN CHAC-RELATED"/>
    <property type="match status" value="1"/>
</dbReference>
<sequence>MLTRENMLNGAFVRAHETLLPAHMRWDAEKIRASMYSTLEERPTGAPVWVFAYGSLMWNPALAIEEMQRARLKGWQRSFCIRLISGRATPDVPGRMLSLDEGGVTEGMAFRLPESTLINELEMVWTREMITGLYRPVWADVSLGNGEEIQALAFVSDRLHPHYEQDNLTETVATRIASARGDIGTNADYVWKLQATLGAWGIRDDYVSELALALQGTLGNDKFHQ</sequence>
<keyword evidence="2" id="KW-0456">Lyase</keyword>
<evidence type="ECO:0000256" key="2">
    <source>
        <dbReference type="ARBA" id="ARBA00023239"/>
    </source>
</evidence>
<dbReference type="EMBL" id="MLFR01000005">
    <property type="protein sequence ID" value="ORM70306.1"/>
    <property type="molecule type" value="Genomic_DNA"/>
</dbReference>
<evidence type="ECO:0000313" key="4">
    <source>
        <dbReference type="Proteomes" id="UP000193558"/>
    </source>
</evidence>
<dbReference type="Proteomes" id="UP000193558">
    <property type="component" value="Unassembled WGS sequence"/>
</dbReference>
<dbReference type="PANTHER" id="PTHR12192:SF2">
    <property type="entry name" value="GLUTATHIONE-SPECIFIC GAMMA-GLUTAMYLCYCLOTRANSFERASE 2"/>
    <property type="match status" value="1"/>
</dbReference>
<reference evidence="3 4" key="1">
    <citation type="journal article" date="2017" name="Antonie Van Leeuwenhoek">
        <title>Phylogenomic resolution of the bacterial genus Pantoea and its relationship with Erwinia and Tatumella.</title>
        <authorList>
            <person name="Palmer M."/>
            <person name="Steenkamp E.T."/>
            <person name="Coetzee M.P."/>
            <person name="Chan W.Y."/>
            <person name="van Zyl E."/>
            <person name="De Maayer P."/>
            <person name="Coutinho T.A."/>
            <person name="Blom J."/>
            <person name="Smits T.H."/>
            <person name="Duffy B."/>
            <person name="Venter S.N."/>
        </authorList>
    </citation>
    <scope>NUCLEOTIDE SEQUENCE [LARGE SCALE GENOMIC DNA]</scope>
    <source>
        <strain evidence="3 4">LMG 26275</strain>
    </source>
</reference>
<proteinExistence type="predicted"/>
<comment type="caution">
    <text evidence="3">The sequence shown here is derived from an EMBL/GenBank/DDBJ whole genome shotgun (WGS) entry which is preliminary data.</text>
</comment>
<dbReference type="AlphaFoldDB" id="A0A1X1D0Z9"/>
<dbReference type="Gene3D" id="3.10.490.10">
    <property type="entry name" value="Gamma-glutamyl cyclotransferase-like"/>
    <property type="match status" value="1"/>
</dbReference>
<dbReference type="RefSeq" id="WP_084934088.1">
    <property type="nucleotide sequence ID" value="NZ_MLFR01000005.1"/>
</dbReference>
<dbReference type="GO" id="GO:0061928">
    <property type="term" value="F:glutathione specific gamma-glutamylcyclotransferase activity"/>
    <property type="evidence" value="ECO:0007669"/>
    <property type="project" value="UniProtKB-EC"/>
</dbReference>
<dbReference type="InterPro" id="IPR036568">
    <property type="entry name" value="GGCT-like_sf"/>
</dbReference>
<dbReference type="InterPro" id="IPR013024">
    <property type="entry name" value="GGCT-like"/>
</dbReference>
<evidence type="ECO:0000256" key="1">
    <source>
        <dbReference type="ARBA" id="ARBA00012344"/>
    </source>
</evidence>
<keyword evidence="3" id="KW-0808">Transferase</keyword>
<protein>
    <recommendedName>
        <fullName evidence="1">glutathione-specific gamma-glutamylcyclotransferase</fullName>
        <ecNumber evidence="1">4.3.2.7</ecNumber>
    </recommendedName>
</protein>
<evidence type="ECO:0000313" key="3">
    <source>
        <dbReference type="EMBL" id="ORM70306.1"/>
    </source>
</evidence>
<dbReference type="CDD" id="cd06661">
    <property type="entry name" value="GGCT_like"/>
    <property type="match status" value="1"/>
</dbReference>
<dbReference type="GO" id="GO:0005737">
    <property type="term" value="C:cytoplasm"/>
    <property type="evidence" value="ECO:0007669"/>
    <property type="project" value="TreeGrafter"/>
</dbReference>